<evidence type="ECO:0000313" key="1">
    <source>
        <dbReference type="EMBL" id="KKN30538.1"/>
    </source>
</evidence>
<reference evidence="1" key="1">
    <citation type="journal article" date="2015" name="Nature">
        <title>Complex archaea that bridge the gap between prokaryotes and eukaryotes.</title>
        <authorList>
            <person name="Spang A."/>
            <person name="Saw J.H."/>
            <person name="Jorgensen S.L."/>
            <person name="Zaremba-Niedzwiedzka K."/>
            <person name="Martijn J."/>
            <person name="Lind A.E."/>
            <person name="van Eijk R."/>
            <person name="Schleper C."/>
            <person name="Guy L."/>
            <person name="Ettema T.J."/>
        </authorList>
    </citation>
    <scope>NUCLEOTIDE SEQUENCE</scope>
</reference>
<dbReference type="EMBL" id="LAZR01002398">
    <property type="protein sequence ID" value="KKN30538.1"/>
    <property type="molecule type" value="Genomic_DNA"/>
</dbReference>
<proteinExistence type="predicted"/>
<protein>
    <submittedName>
        <fullName evidence="1">Uncharacterized protein</fullName>
    </submittedName>
</protein>
<name>A0A0F9SMN4_9ZZZZ</name>
<comment type="caution">
    <text evidence="1">The sequence shown here is derived from an EMBL/GenBank/DDBJ whole genome shotgun (WGS) entry which is preliminary data.</text>
</comment>
<organism evidence="1">
    <name type="scientific">marine sediment metagenome</name>
    <dbReference type="NCBI Taxonomy" id="412755"/>
    <lineage>
        <taxon>unclassified sequences</taxon>
        <taxon>metagenomes</taxon>
        <taxon>ecological metagenomes</taxon>
    </lineage>
</organism>
<accession>A0A0F9SMN4</accession>
<sequence>DYLVLADIALLLFHNDDAEMCEILVQRSKILKESRILPRNLSGLSKESKKYLKYSALGKP</sequence>
<gene>
    <name evidence="1" type="ORF">LCGC14_0832860</name>
</gene>
<dbReference type="AlphaFoldDB" id="A0A0F9SMN4"/>
<feature type="non-terminal residue" evidence="1">
    <location>
        <position position="1"/>
    </location>
</feature>